<accession>A0A516KKB9</accession>
<dbReference type="OrthoDB" id="554695at2"/>
<evidence type="ECO:0000256" key="2">
    <source>
        <dbReference type="ARBA" id="ARBA00009142"/>
    </source>
</evidence>
<feature type="transmembrane region" description="Helical" evidence="8">
    <location>
        <begin position="157"/>
        <end position="176"/>
    </location>
</feature>
<keyword evidence="5 8" id="KW-0812">Transmembrane</keyword>
<comment type="similarity">
    <text evidence="2 8">Belongs to the 4-toluene sulfonate uptake permease (TSUP) (TC 2.A.102) family.</text>
</comment>
<evidence type="ECO:0000256" key="5">
    <source>
        <dbReference type="ARBA" id="ARBA00022692"/>
    </source>
</evidence>
<dbReference type="KEGG" id="aqt:FN924_17675"/>
<dbReference type="Proteomes" id="UP000315215">
    <property type="component" value="Chromosome"/>
</dbReference>
<evidence type="ECO:0000256" key="3">
    <source>
        <dbReference type="ARBA" id="ARBA00022448"/>
    </source>
</evidence>
<keyword evidence="7 8" id="KW-0472">Membrane</keyword>
<dbReference type="GO" id="GO:0005886">
    <property type="term" value="C:plasma membrane"/>
    <property type="evidence" value="ECO:0007669"/>
    <property type="project" value="UniProtKB-SubCell"/>
</dbReference>
<dbReference type="PANTHER" id="PTHR30269">
    <property type="entry name" value="TRANSMEMBRANE PROTEIN YFCA"/>
    <property type="match status" value="1"/>
</dbReference>
<dbReference type="InterPro" id="IPR002781">
    <property type="entry name" value="TM_pro_TauE-like"/>
</dbReference>
<dbReference type="InterPro" id="IPR052017">
    <property type="entry name" value="TSUP"/>
</dbReference>
<feature type="transmembrane region" description="Helical" evidence="8">
    <location>
        <begin position="230"/>
        <end position="248"/>
    </location>
</feature>
<evidence type="ECO:0000256" key="7">
    <source>
        <dbReference type="ARBA" id="ARBA00023136"/>
    </source>
</evidence>
<organism evidence="9 10">
    <name type="scientific">Radiobacillus deserti</name>
    <dbReference type="NCBI Taxonomy" id="2594883"/>
    <lineage>
        <taxon>Bacteria</taxon>
        <taxon>Bacillati</taxon>
        <taxon>Bacillota</taxon>
        <taxon>Bacilli</taxon>
        <taxon>Bacillales</taxon>
        <taxon>Bacillaceae</taxon>
        <taxon>Radiobacillus</taxon>
    </lineage>
</organism>
<gene>
    <name evidence="9" type="ORF">FN924_17675</name>
</gene>
<keyword evidence="4 8" id="KW-1003">Cell membrane</keyword>
<comment type="subcellular location">
    <subcellularLocation>
        <location evidence="1 8">Cell membrane</location>
        <topology evidence="1 8">Multi-pass membrane protein</topology>
    </subcellularLocation>
</comment>
<reference evidence="9 10" key="1">
    <citation type="submission" date="2019-07" db="EMBL/GenBank/DDBJ databases">
        <authorList>
            <person name="Li J."/>
        </authorList>
    </citation>
    <scope>NUCLEOTIDE SEQUENCE [LARGE SCALE GENOMIC DNA]</scope>
    <source>
        <strain evidence="9 10">TKL69</strain>
    </source>
</reference>
<feature type="transmembrane region" description="Helical" evidence="8">
    <location>
        <begin position="188"/>
        <end position="210"/>
    </location>
</feature>
<keyword evidence="10" id="KW-1185">Reference proteome</keyword>
<dbReference type="PANTHER" id="PTHR30269:SF0">
    <property type="entry name" value="MEMBRANE TRANSPORTER PROTEIN YFCA-RELATED"/>
    <property type="match status" value="1"/>
</dbReference>
<proteinExistence type="inferred from homology"/>
<evidence type="ECO:0000313" key="10">
    <source>
        <dbReference type="Proteomes" id="UP000315215"/>
    </source>
</evidence>
<evidence type="ECO:0000256" key="1">
    <source>
        <dbReference type="ARBA" id="ARBA00004651"/>
    </source>
</evidence>
<evidence type="ECO:0000256" key="4">
    <source>
        <dbReference type="ARBA" id="ARBA00022475"/>
    </source>
</evidence>
<sequence>MEIGIEILLLLFIVAAVAGWVDTIAGGGGLLTIPAMLLAGLPPATALATNKLQGSSGTLVSTLYFLKKGAVNVKAILLAVLMTFIGAVFGGWLLLQINAEYLLLILPFLLISIGLYFLFSPKVDDIDRKAKIKFSVFSLTFAPILGFYDGFFGPGTGSLMAVAFITLCGFGAPKATAHAKVLNFTSNVAALLSFLLFGQIAWVVGLVMMSGQVVGSVIGARMVLAKGASIIKPVVVSVCFAMAIQVIWKNVF</sequence>
<evidence type="ECO:0000256" key="8">
    <source>
        <dbReference type="RuleBase" id="RU363041"/>
    </source>
</evidence>
<protein>
    <recommendedName>
        <fullName evidence="8">Probable membrane transporter protein</fullName>
    </recommendedName>
</protein>
<name>A0A516KKB9_9BACI</name>
<feature type="transmembrane region" description="Helical" evidence="8">
    <location>
        <begin position="71"/>
        <end position="95"/>
    </location>
</feature>
<keyword evidence="3" id="KW-0813">Transport</keyword>
<evidence type="ECO:0000256" key="6">
    <source>
        <dbReference type="ARBA" id="ARBA00022989"/>
    </source>
</evidence>
<feature type="transmembrane region" description="Helical" evidence="8">
    <location>
        <begin position="101"/>
        <end position="120"/>
    </location>
</feature>
<dbReference type="EMBL" id="CP041666">
    <property type="protein sequence ID" value="QDP41839.1"/>
    <property type="molecule type" value="Genomic_DNA"/>
</dbReference>
<keyword evidence="6 8" id="KW-1133">Transmembrane helix</keyword>
<dbReference type="AlphaFoldDB" id="A0A516KKB9"/>
<dbReference type="Pfam" id="PF01925">
    <property type="entry name" value="TauE"/>
    <property type="match status" value="1"/>
</dbReference>
<evidence type="ECO:0000313" key="9">
    <source>
        <dbReference type="EMBL" id="QDP41839.1"/>
    </source>
</evidence>
<feature type="transmembrane region" description="Helical" evidence="8">
    <location>
        <begin position="7"/>
        <end position="25"/>
    </location>
</feature>
<dbReference type="RefSeq" id="WP_143896776.1">
    <property type="nucleotide sequence ID" value="NZ_CP041666.1"/>
</dbReference>